<proteinExistence type="inferred from homology"/>
<dbReference type="Pfam" id="PF00497">
    <property type="entry name" value="SBP_bac_3"/>
    <property type="match status" value="1"/>
</dbReference>
<sequence>MKRRWFLASTAAVALATVGLTTACGGGGQSAGGDGAAGGDQAGGGVLTMATSADYPPYEFVETAGGAEEIVGFDVDIARHIAEELGYELEITNIDFNGLIPALQAGRADFVMAGMTPTEERKQNVDFSEIYYDAKQTIVFQSGGGIASPEDLSGKTVGVQLGSIQEELANELVETVPNVKLSPLNRINEIVQELKSGRIDAAIIEDTVAEGFLANNPDLEAVEIPEEGSAGSAIAFPKDSELVSEFDRVLAEMESSGMMEELIVKWFGDRAE</sequence>
<dbReference type="PANTHER" id="PTHR35936">
    <property type="entry name" value="MEMBRANE-BOUND LYTIC MUREIN TRANSGLYCOSYLASE F"/>
    <property type="match status" value="1"/>
</dbReference>
<dbReference type="PROSITE" id="PS01039">
    <property type="entry name" value="SBP_BACTERIAL_3"/>
    <property type="match status" value="1"/>
</dbReference>
<dbReference type="PANTHER" id="PTHR35936:SF17">
    <property type="entry name" value="ARGININE-BINDING EXTRACELLULAR PROTEIN ARTP"/>
    <property type="match status" value="1"/>
</dbReference>
<evidence type="ECO:0000256" key="4">
    <source>
        <dbReference type="RuleBase" id="RU003744"/>
    </source>
</evidence>
<evidence type="ECO:0000256" key="1">
    <source>
        <dbReference type="ARBA" id="ARBA00004196"/>
    </source>
</evidence>
<feature type="domain" description="Ionotropic glutamate receptor C-terminal" evidence="7">
    <location>
        <begin position="46"/>
        <end position="269"/>
    </location>
</feature>
<dbReference type="SUPFAM" id="SSF53850">
    <property type="entry name" value="Periplasmic binding protein-like II"/>
    <property type="match status" value="1"/>
</dbReference>
<feature type="chain" id="PRO_5045963733" evidence="5">
    <location>
        <begin position="24"/>
        <end position="272"/>
    </location>
</feature>
<evidence type="ECO:0000256" key="3">
    <source>
        <dbReference type="ARBA" id="ARBA00022729"/>
    </source>
</evidence>
<comment type="similarity">
    <text evidence="2 4">Belongs to the bacterial solute-binding protein 3 family.</text>
</comment>
<dbReference type="SMART" id="SM00079">
    <property type="entry name" value="PBPe"/>
    <property type="match status" value="1"/>
</dbReference>
<feature type="signal peptide" evidence="5">
    <location>
        <begin position="1"/>
        <end position="23"/>
    </location>
</feature>
<dbReference type="InterPro" id="IPR001320">
    <property type="entry name" value="Iontro_rcpt_C"/>
</dbReference>
<evidence type="ECO:0000256" key="2">
    <source>
        <dbReference type="ARBA" id="ARBA00010333"/>
    </source>
</evidence>
<name>A0ABV0K6S2_9CYAN</name>
<evidence type="ECO:0000313" key="9">
    <source>
        <dbReference type="Proteomes" id="UP001482513"/>
    </source>
</evidence>
<comment type="caution">
    <text evidence="8">The sequence shown here is derived from an EMBL/GenBank/DDBJ whole genome shotgun (WGS) entry which is preliminary data.</text>
</comment>
<dbReference type="PROSITE" id="PS51257">
    <property type="entry name" value="PROKAR_LIPOPROTEIN"/>
    <property type="match status" value="1"/>
</dbReference>
<evidence type="ECO:0000313" key="8">
    <source>
        <dbReference type="EMBL" id="MEP0948476.1"/>
    </source>
</evidence>
<dbReference type="Gene3D" id="3.40.190.10">
    <property type="entry name" value="Periplasmic binding protein-like II"/>
    <property type="match status" value="2"/>
</dbReference>
<keyword evidence="9" id="KW-1185">Reference proteome</keyword>
<keyword evidence="3 5" id="KW-0732">Signal</keyword>
<dbReference type="SMART" id="SM00062">
    <property type="entry name" value="PBPb"/>
    <property type="match status" value="1"/>
</dbReference>
<feature type="domain" description="Solute-binding protein family 3/N-terminal" evidence="6">
    <location>
        <begin position="46"/>
        <end position="270"/>
    </location>
</feature>
<dbReference type="InterPro" id="IPR018313">
    <property type="entry name" value="SBP_3_CS"/>
</dbReference>
<evidence type="ECO:0000259" key="7">
    <source>
        <dbReference type="SMART" id="SM00079"/>
    </source>
</evidence>
<organism evidence="8 9">
    <name type="scientific">Leptolyngbya subtilissima DQ-A4</name>
    <dbReference type="NCBI Taxonomy" id="2933933"/>
    <lineage>
        <taxon>Bacteria</taxon>
        <taxon>Bacillati</taxon>
        <taxon>Cyanobacteriota</taxon>
        <taxon>Cyanophyceae</taxon>
        <taxon>Leptolyngbyales</taxon>
        <taxon>Leptolyngbyaceae</taxon>
        <taxon>Leptolyngbya group</taxon>
        <taxon>Leptolyngbya</taxon>
    </lineage>
</organism>
<dbReference type="RefSeq" id="WP_190704164.1">
    <property type="nucleotide sequence ID" value="NZ_JAMPKX010000007.1"/>
</dbReference>
<gene>
    <name evidence="8" type="ORF">NC992_16445</name>
</gene>
<dbReference type="InterPro" id="IPR001638">
    <property type="entry name" value="Solute-binding_3/MltF_N"/>
</dbReference>
<protein>
    <submittedName>
        <fullName evidence="8">Transporter substrate-binding domain-containing protein</fullName>
    </submittedName>
</protein>
<reference evidence="8 9" key="1">
    <citation type="submission" date="2022-04" db="EMBL/GenBank/DDBJ databases">
        <title>Positive selection, recombination, and allopatry shape intraspecific diversity of widespread and dominant cyanobacteria.</title>
        <authorList>
            <person name="Wei J."/>
            <person name="Shu W."/>
            <person name="Hu C."/>
        </authorList>
    </citation>
    <scope>NUCLEOTIDE SEQUENCE [LARGE SCALE GENOMIC DNA]</scope>
    <source>
        <strain evidence="8 9">DQ-A4</strain>
    </source>
</reference>
<evidence type="ECO:0000256" key="5">
    <source>
        <dbReference type="SAM" id="SignalP"/>
    </source>
</evidence>
<accession>A0ABV0K6S2</accession>
<dbReference type="EMBL" id="JAMPKX010000007">
    <property type="protein sequence ID" value="MEP0948476.1"/>
    <property type="molecule type" value="Genomic_DNA"/>
</dbReference>
<dbReference type="Proteomes" id="UP001482513">
    <property type="component" value="Unassembled WGS sequence"/>
</dbReference>
<evidence type="ECO:0000259" key="6">
    <source>
        <dbReference type="SMART" id="SM00062"/>
    </source>
</evidence>
<comment type="subcellular location">
    <subcellularLocation>
        <location evidence="1">Cell envelope</location>
    </subcellularLocation>
</comment>